<evidence type="ECO:0000256" key="1">
    <source>
        <dbReference type="SAM" id="MobiDB-lite"/>
    </source>
</evidence>
<dbReference type="EMBL" id="RWGY01000009">
    <property type="protein sequence ID" value="TVU36966.1"/>
    <property type="molecule type" value="Genomic_DNA"/>
</dbReference>
<feature type="compositionally biased region" description="Basic and acidic residues" evidence="1">
    <location>
        <begin position="1"/>
        <end position="20"/>
    </location>
</feature>
<feature type="non-terminal residue" evidence="2">
    <location>
        <position position="1"/>
    </location>
</feature>
<keyword evidence="3" id="KW-1185">Reference proteome</keyword>
<comment type="caution">
    <text evidence="2">The sequence shown here is derived from an EMBL/GenBank/DDBJ whole genome shotgun (WGS) entry which is preliminary data.</text>
</comment>
<evidence type="ECO:0000313" key="2">
    <source>
        <dbReference type="EMBL" id="TVU36966.1"/>
    </source>
</evidence>
<evidence type="ECO:0000313" key="3">
    <source>
        <dbReference type="Proteomes" id="UP000324897"/>
    </source>
</evidence>
<protein>
    <submittedName>
        <fullName evidence="2">Uncharacterized protein</fullName>
    </submittedName>
</protein>
<organism evidence="2 3">
    <name type="scientific">Eragrostis curvula</name>
    <name type="common">weeping love grass</name>
    <dbReference type="NCBI Taxonomy" id="38414"/>
    <lineage>
        <taxon>Eukaryota</taxon>
        <taxon>Viridiplantae</taxon>
        <taxon>Streptophyta</taxon>
        <taxon>Embryophyta</taxon>
        <taxon>Tracheophyta</taxon>
        <taxon>Spermatophyta</taxon>
        <taxon>Magnoliopsida</taxon>
        <taxon>Liliopsida</taxon>
        <taxon>Poales</taxon>
        <taxon>Poaceae</taxon>
        <taxon>PACMAD clade</taxon>
        <taxon>Chloridoideae</taxon>
        <taxon>Eragrostideae</taxon>
        <taxon>Eragrostidinae</taxon>
        <taxon>Eragrostis</taxon>
    </lineage>
</organism>
<sequence>MDDHFTTSLKRNERTDDLKMNSKKRRRKKCNKGVTTKSLSSGDLHRDLKQGAESGLSEEVRSKLSKSVVSLALSNGHMVLFACSGIAVERAGCVTRFLTTASLVTALNENRKGHDNLKIEVRHEDNVVVGFLEEYDFERNVAAVNVKDIPGLCAVSFPRMWKKFVPHSKVVSLGRDTSGKLIVINGTWNKQTRSTCKISKVYLHYNTSNVICFSVKFISGNDMICVAYECSDLIHFTCVLTHLDVVSVLEKDYQVELLTLIKKFVKSSQMVLLFTFVTLSSLHSSVVLT</sequence>
<dbReference type="AlphaFoldDB" id="A0A5J9VNA7"/>
<dbReference type="PANTHER" id="PTHR18868:SF49">
    <property type="entry name" value="OS11G0147200 PROTEIN"/>
    <property type="match status" value="1"/>
</dbReference>
<dbReference type="SUPFAM" id="SSF50494">
    <property type="entry name" value="Trypsin-like serine proteases"/>
    <property type="match status" value="1"/>
</dbReference>
<feature type="region of interest" description="Disordered" evidence="1">
    <location>
        <begin position="1"/>
        <end position="56"/>
    </location>
</feature>
<name>A0A5J9VNA7_9POAL</name>
<gene>
    <name evidence="2" type="ORF">EJB05_18926</name>
</gene>
<reference evidence="2 3" key="1">
    <citation type="journal article" date="2019" name="Sci. Rep.">
        <title>A high-quality genome of Eragrostis curvula grass provides insights into Poaceae evolution and supports new strategies to enhance forage quality.</title>
        <authorList>
            <person name="Carballo J."/>
            <person name="Santos B.A.C.M."/>
            <person name="Zappacosta D."/>
            <person name="Garbus I."/>
            <person name="Selva J.P."/>
            <person name="Gallo C.A."/>
            <person name="Diaz A."/>
            <person name="Albertini E."/>
            <person name="Caccamo M."/>
            <person name="Echenique V."/>
        </authorList>
    </citation>
    <scope>NUCLEOTIDE SEQUENCE [LARGE SCALE GENOMIC DNA]</scope>
    <source>
        <strain evidence="3">cv. Victoria</strain>
        <tissue evidence="2">Leaf</tissue>
    </source>
</reference>
<dbReference type="Proteomes" id="UP000324897">
    <property type="component" value="Unassembled WGS sequence"/>
</dbReference>
<dbReference type="PANTHER" id="PTHR18868">
    <property type="entry name" value="OS07G0665300 PROTEIN-RELATED"/>
    <property type="match status" value="1"/>
</dbReference>
<dbReference type="InterPro" id="IPR009003">
    <property type="entry name" value="Peptidase_S1_PA"/>
</dbReference>
<dbReference type="OrthoDB" id="687092at2759"/>
<feature type="compositionally biased region" description="Basic residues" evidence="1">
    <location>
        <begin position="21"/>
        <end position="31"/>
    </location>
</feature>
<dbReference type="Gramene" id="TVU36966">
    <property type="protein sequence ID" value="TVU36966"/>
    <property type="gene ID" value="EJB05_18926"/>
</dbReference>
<accession>A0A5J9VNA7</accession>
<proteinExistence type="predicted"/>